<dbReference type="RefSeq" id="WP_171994314.1">
    <property type="nucleotide sequence ID" value="NZ_CP012542.1"/>
</dbReference>
<dbReference type="EMBL" id="CP012542">
    <property type="protein sequence ID" value="QCD45679.1"/>
    <property type="molecule type" value="Genomic_DNA"/>
</dbReference>
<evidence type="ECO:0000313" key="2">
    <source>
        <dbReference type="Proteomes" id="UP000503264"/>
    </source>
</evidence>
<keyword evidence="2" id="KW-1185">Reference proteome</keyword>
<accession>A0A6G5QJ82</accession>
<dbReference type="AlphaFoldDB" id="A0A6G5QJ82"/>
<evidence type="ECO:0000313" key="1">
    <source>
        <dbReference type="EMBL" id="QCD45679.1"/>
    </source>
</evidence>
<sequence>MGYENFRVKDIQMAKIIQNAKKFGVESLLNEAVLNSLFSIKYELSKEQRASIANIFTTLIKIEESVQLSS</sequence>
<name>A0A6G5QJ82_9BACT</name>
<organism evidence="1 2">
    <name type="scientific">Campylobacter mucosalis CCUG 21559</name>
    <dbReference type="NCBI Taxonomy" id="1032067"/>
    <lineage>
        <taxon>Bacteria</taxon>
        <taxon>Pseudomonadati</taxon>
        <taxon>Campylobacterota</taxon>
        <taxon>Epsilonproteobacteria</taxon>
        <taxon>Campylobacterales</taxon>
        <taxon>Campylobacteraceae</taxon>
        <taxon>Campylobacter</taxon>
    </lineage>
</organism>
<protein>
    <submittedName>
        <fullName evidence="1">Uncharacterized protein</fullName>
    </submittedName>
</protein>
<proteinExistence type="predicted"/>
<gene>
    <name evidence="1" type="ORF">CMUC_1938</name>
</gene>
<reference evidence="1 2" key="1">
    <citation type="submission" date="2016-07" db="EMBL/GenBank/DDBJ databases">
        <title>Comparative genomics of the Campylobacter concisus group.</title>
        <authorList>
            <person name="Miller W.G."/>
            <person name="Yee E."/>
            <person name="Chapman M.H."/>
            <person name="Huynh S."/>
            <person name="Bono J.L."/>
            <person name="On S.L.W."/>
            <person name="StLeger J."/>
            <person name="Foster G."/>
            <person name="Parker C.T."/>
        </authorList>
    </citation>
    <scope>NUCLEOTIDE SEQUENCE [LARGE SCALE GENOMIC DNA]</scope>
    <source>
        <strain evidence="1 2">CCUG 21559</strain>
    </source>
</reference>
<dbReference type="Proteomes" id="UP000503264">
    <property type="component" value="Chromosome"/>
</dbReference>